<name>A0ABU3L1V8_9FLAO</name>
<evidence type="ECO:0000313" key="1">
    <source>
        <dbReference type="EMBL" id="MDT7827595.1"/>
    </source>
</evidence>
<gene>
    <name evidence="1" type="ORF">RQM65_02810</name>
</gene>
<proteinExistence type="predicted"/>
<dbReference type="EMBL" id="JAVTTP010000001">
    <property type="protein sequence ID" value="MDT7827595.1"/>
    <property type="molecule type" value="Genomic_DNA"/>
</dbReference>
<protein>
    <recommendedName>
        <fullName evidence="3">CYTH domain-containing protein</fullName>
    </recommendedName>
</protein>
<dbReference type="RefSeq" id="WP_314012585.1">
    <property type="nucleotide sequence ID" value="NZ_JAVTTP010000001.1"/>
</dbReference>
<reference evidence="1 2" key="1">
    <citation type="submission" date="2023-09" db="EMBL/GenBank/DDBJ databases">
        <title>Novel taxa isolated from Blanes Bay.</title>
        <authorList>
            <person name="Rey-Velasco X."/>
            <person name="Lucena T."/>
        </authorList>
    </citation>
    <scope>NUCLEOTIDE SEQUENCE [LARGE SCALE GENOMIC DNA]</scope>
    <source>
        <strain evidence="1 2">S334</strain>
    </source>
</reference>
<organism evidence="1 2">
    <name type="scientific">Pricia mediterranea</name>
    <dbReference type="NCBI Taxonomy" id="3076079"/>
    <lineage>
        <taxon>Bacteria</taxon>
        <taxon>Pseudomonadati</taxon>
        <taxon>Bacteroidota</taxon>
        <taxon>Flavobacteriia</taxon>
        <taxon>Flavobacteriales</taxon>
        <taxon>Flavobacteriaceae</taxon>
        <taxon>Pricia</taxon>
    </lineage>
</organism>
<sequence length="212" mass="25031">MIKTKEVRWFFKEDKKAIRSWFESQGMDLFHQREDLYLQLDSENVGVKLREGLVEIKHRVGNRARGQLICDKSGYFEKYIKWSLNADEHDPTVAEILQGDMERWVSVNKARWAVLIVENNGELEQRPLTYEADCGYQIEYTKVHVYDCEWYTFGVEWFGNRLLEPDTAMMSDIIEDTTLNMKDSLGYAEFLKRLNPERKGCQVLEETVHNGF</sequence>
<accession>A0ABU3L1V8</accession>
<dbReference type="Proteomes" id="UP001250656">
    <property type="component" value="Unassembled WGS sequence"/>
</dbReference>
<comment type="caution">
    <text evidence="1">The sequence shown here is derived from an EMBL/GenBank/DDBJ whole genome shotgun (WGS) entry which is preliminary data.</text>
</comment>
<evidence type="ECO:0008006" key="3">
    <source>
        <dbReference type="Google" id="ProtNLM"/>
    </source>
</evidence>
<keyword evidence="2" id="KW-1185">Reference proteome</keyword>
<evidence type="ECO:0000313" key="2">
    <source>
        <dbReference type="Proteomes" id="UP001250656"/>
    </source>
</evidence>